<dbReference type="SUPFAM" id="SSF51905">
    <property type="entry name" value="FAD/NAD(P)-binding domain"/>
    <property type="match status" value="1"/>
</dbReference>
<keyword evidence="3" id="KW-0560">Oxidoreductase</keyword>
<dbReference type="InterPro" id="IPR001613">
    <property type="entry name" value="Flavin_amine_oxidase"/>
</dbReference>
<dbReference type="InterPro" id="IPR050703">
    <property type="entry name" value="Flavin_MAO"/>
</dbReference>
<dbReference type="EMBL" id="JBFRYB010000001">
    <property type="protein sequence ID" value="MEX1665261.1"/>
    <property type="molecule type" value="Genomic_DNA"/>
</dbReference>
<comment type="caution">
    <text evidence="5">The sequence shown here is derived from an EMBL/GenBank/DDBJ whole genome shotgun (WGS) entry which is preliminary data.</text>
</comment>
<organism evidence="5 6">
    <name type="scientific">Zhongshania arctica</name>
    <dbReference type="NCBI Taxonomy" id="3238302"/>
    <lineage>
        <taxon>Bacteria</taxon>
        <taxon>Pseudomonadati</taxon>
        <taxon>Pseudomonadota</taxon>
        <taxon>Gammaproteobacteria</taxon>
        <taxon>Cellvibrionales</taxon>
        <taxon>Spongiibacteraceae</taxon>
        <taxon>Zhongshania</taxon>
    </lineage>
</organism>
<dbReference type="Gene3D" id="3.50.50.60">
    <property type="entry name" value="FAD/NAD(P)-binding domain"/>
    <property type="match status" value="1"/>
</dbReference>
<feature type="domain" description="Amine oxidase" evidence="4">
    <location>
        <begin position="45"/>
        <end position="477"/>
    </location>
</feature>
<gene>
    <name evidence="5" type="ORF">AB4875_07155</name>
</gene>
<dbReference type="SUPFAM" id="SSF54373">
    <property type="entry name" value="FAD-linked reductases, C-terminal domain"/>
    <property type="match status" value="1"/>
</dbReference>
<evidence type="ECO:0000256" key="3">
    <source>
        <dbReference type="ARBA" id="ARBA00023002"/>
    </source>
</evidence>
<dbReference type="Proteomes" id="UP001557484">
    <property type="component" value="Unassembled WGS sequence"/>
</dbReference>
<dbReference type="InterPro" id="IPR002937">
    <property type="entry name" value="Amino_oxidase"/>
</dbReference>
<evidence type="ECO:0000256" key="2">
    <source>
        <dbReference type="ARBA" id="ARBA00005995"/>
    </source>
</evidence>
<dbReference type="PRINTS" id="PR00757">
    <property type="entry name" value="AMINEOXDASEF"/>
</dbReference>
<dbReference type="Gene3D" id="1.10.405.10">
    <property type="entry name" value="Guanine Nucleotide Dissociation Inhibitor, domain 1"/>
    <property type="match status" value="1"/>
</dbReference>
<name>A0ABV3TVG5_9GAMM</name>
<dbReference type="InterPro" id="IPR006311">
    <property type="entry name" value="TAT_signal"/>
</dbReference>
<dbReference type="InterPro" id="IPR036188">
    <property type="entry name" value="FAD/NAD-bd_sf"/>
</dbReference>
<evidence type="ECO:0000313" key="6">
    <source>
        <dbReference type="Proteomes" id="UP001557484"/>
    </source>
</evidence>
<evidence type="ECO:0000256" key="1">
    <source>
        <dbReference type="ARBA" id="ARBA00001974"/>
    </source>
</evidence>
<proteinExistence type="inferred from homology"/>
<comment type="similarity">
    <text evidence="2">Belongs to the flavin monoamine oxidase family.</text>
</comment>
<accession>A0ABV3TVG5</accession>
<dbReference type="PANTHER" id="PTHR43563:SF1">
    <property type="entry name" value="AMINE OXIDASE [FLAVIN-CONTAINING] B"/>
    <property type="match status" value="1"/>
</dbReference>
<sequence>MTRNRREFLKAGSAALTLGMLPARVSWANKIVDHRVQVAVIGGGLAGLSTAHNLLKQGVKSLVVLESRDRVGGRTLNLPLPNNHVVEGGGEWIGPGQDRIAAFAAEMGVDTFDAYYEGAGLYEIQGLVSKGLLPKINVEQAYDFVRLASRLQKMANRLPPGKPWQADNAKSLDNMTLAAWLDSQGASSWTIETFRVVTRAIMAGYPERISLLWFLHYIQSSGGLLRIALNDNGLQDLRFVGGSQLVSINAAKALQGRVHLSEPVLEISDRPTEAVEVITRKGRYLADRVVVAMAPADTLRIDFKTGLSDQRKELVRRWAGLTKLPLIKHSVVYKHAFWRDAGFSGNVVTDRAPLQLVFDNSPQDASMGVLTAFLSAAEVPAMASEFDRARLVPQELSRYFGPKALSNIGYVEKDWSTDPWSIGCITPLSKGILTAAGPALREPVGRIHWAGTESAEIGCGYMDGAVRSGERAAAEVLALLEKA</sequence>
<dbReference type="Pfam" id="PF01593">
    <property type="entry name" value="Amino_oxidase"/>
    <property type="match status" value="1"/>
</dbReference>
<dbReference type="RefSeq" id="WP_368375367.1">
    <property type="nucleotide sequence ID" value="NZ_JBFRYB010000001.1"/>
</dbReference>
<reference evidence="5 6" key="1">
    <citation type="journal article" date="2011" name="Int. J. Syst. Evol. Microbiol.">
        <title>Zhongshania antarctica gen. nov., sp. nov. and Zhongshania guokunii sp. nov., gammaproteobacteria respectively isolated from coastal attached (fast) ice and surface seawater of the Antarctic.</title>
        <authorList>
            <person name="Li H.J."/>
            <person name="Zhang X.Y."/>
            <person name="Chen C.X."/>
            <person name="Zhang Y.J."/>
            <person name="Gao Z.M."/>
            <person name="Yu Y."/>
            <person name="Chen X.L."/>
            <person name="Chen B."/>
            <person name="Zhang Y.Z."/>
        </authorList>
    </citation>
    <scope>NUCLEOTIDE SEQUENCE [LARGE SCALE GENOMIC DNA]</scope>
    <source>
        <strain evidence="5 6">R06B22</strain>
    </source>
</reference>
<keyword evidence="6" id="KW-1185">Reference proteome</keyword>
<dbReference type="PANTHER" id="PTHR43563">
    <property type="entry name" value="AMINE OXIDASE"/>
    <property type="match status" value="1"/>
</dbReference>
<comment type="cofactor">
    <cofactor evidence="1">
        <name>FAD</name>
        <dbReference type="ChEBI" id="CHEBI:57692"/>
    </cofactor>
</comment>
<dbReference type="PROSITE" id="PS51318">
    <property type="entry name" value="TAT"/>
    <property type="match status" value="1"/>
</dbReference>
<evidence type="ECO:0000313" key="5">
    <source>
        <dbReference type="EMBL" id="MEX1665261.1"/>
    </source>
</evidence>
<evidence type="ECO:0000259" key="4">
    <source>
        <dbReference type="Pfam" id="PF01593"/>
    </source>
</evidence>
<protein>
    <submittedName>
        <fullName evidence="5">Flavin monoamine oxidase family protein</fullName>
    </submittedName>
</protein>
<dbReference type="Gene3D" id="3.90.660.10">
    <property type="match status" value="1"/>
</dbReference>